<keyword evidence="5" id="KW-1185">Reference proteome</keyword>
<evidence type="ECO:0000313" key="4">
    <source>
        <dbReference type="EMBL" id="KAF9446944.1"/>
    </source>
</evidence>
<sequence length="1045" mass="118611">MTKTLKRTASQASIGPMNENTKKSRSGPPPSQQPNPHEQGKSETKYCPIDLSPTYKIQRCIDSRRLSYSVQWELARLVSKESNSRSWEGDEGITIDELNNLRSADGTETTHSEGAKKVATVFYKEAPDDQFAARNEDERRATDPWLALEREEAFAAAYPNQLNANGGRVHFIATLKTSDSKILTIADYKIELSRAHLGPSNSLFRRFGSKHFLRLKVNRSIMGRPGPLDEYLCRPIILCQSVFRQFCRKDQTVFYFKTNERWNAELQAISPCGSSSSGFSLPDFIRWYNPIELNKNQTMAKWAARFALGLSSSIHGITLEQKDIKIIDDIKSSQGSDMTDGAGYISRELLQRLTIFHGWETRPSAIQVRVRGSKGLLVENPDFHGGASGIQLRPSMVKINYPEPLDATNLTIHILRTSRARSPIRISADVIINLHENGVPSSVLQQLMKTSLEEIIQPLLNWDDGNNRFAMLELWVNIERVGSVIAARRQREDSSTARFHGFSDNMEGDEDDDDEITEIKESLRRSPDWFPDLVSGSPSSLEETVMAFLESGFYPQNCAIMREKMHKIVKSLIQRMIANMSITIPMSAGAWIVPDPSGELEPNEIFFKSSRKLTALDGTETNIITGDILVTRDPCRLPTDVQKWRAVDIPALHYLSDVVVLSVRGPRRAADWLAGGDYDGDMVKFIWQPEIVQNFRNADPSFADPPPDLDSHFEVDNKQVRDCLTEIKDFTEEQKIYELQKHLLGNMRDFNMVGMYSKFHEYSTYWNGYASSETKLLAYIFTTVLDGRKTGKTVRSHIFKQYCSKFNQPLSWKERINDQKRGEGDYGTPGINRPPVKRKKEFIMEKLASFALSLGDKMLKEVEEKMTSYPNGVDPDLIRPYLEAVQHVKDLRSRGELESAASLEKDLEAIKKHTRETYDQHKAELSQLNGKTASSGGLRFTGLPISIRQDILRKFSKQFHSGPGKVVFHYLFSEHEINRIKASYAYYGDYYGFGSGDRPGSSSRFPWNVAFRELCLIKGDKDLKPTIQFFADNMVVKVPKPPKHP</sequence>
<comment type="caution">
    <text evidence="4">The sequence shown here is derived from an EMBL/GenBank/DDBJ whole genome shotgun (WGS) entry which is preliminary data.</text>
</comment>
<dbReference type="OrthoDB" id="10055769at2759"/>
<name>A0A9P5X9H0_9AGAR</name>
<evidence type="ECO:0000259" key="3">
    <source>
        <dbReference type="Pfam" id="PF05183"/>
    </source>
</evidence>
<dbReference type="EC" id="2.7.7.48" evidence="1"/>
<keyword evidence="1" id="KW-0696">RNA-directed RNA polymerase</keyword>
<dbReference type="PANTHER" id="PTHR23079">
    <property type="entry name" value="RNA-DEPENDENT RNA POLYMERASE"/>
    <property type="match status" value="1"/>
</dbReference>
<feature type="region of interest" description="Disordered" evidence="2">
    <location>
        <begin position="1"/>
        <end position="47"/>
    </location>
</feature>
<dbReference type="GO" id="GO:0003723">
    <property type="term" value="F:RNA binding"/>
    <property type="evidence" value="ECO:0007669"/>
    <property type="project" value="UniProtKB-KW"/>
</dbReference>
<dbReference type="GO" id="GO:0031380">
    <property type="term" value="C:nuclear RNA-directed RNA polymerase complex"/>
    <property type="evidence" value="ECO:0007669"/>
    <property type="project" value="TreeGrafter"/>
</dbReference>
<dbReference type="GO" id="GO:0003968">
    <property type="term" value="F:RNA-directed RNA polymerase activity"/>
    <property type="evidence" value="ECO:0007669"/>
    <property type="project" value="UniProtKB-KW"/>
</dbReference>
<dbReference type="AlphaFoldDB" id="A0A9P5X9H0"/>
<gene>
    <name evidence="4" type="ORF">P691DRAFT_707623</name>
</gene>
<dbReference type="EMBL" id="MU151222">
    <property type="protein sequence ID" value="KAF9446944.1"/>
    <property type="molecule type" value="Genomic_DNA"/>
</dbReference>
<feature type="domain" description="RDRP core" evidence="3">
    <location>
        <begin position="188"/>
        <end position="814"/>
    </location>
</feature>
<dbReference type="PANTHER" id="PTHR23079:SF14">
    <property type="entry name" value="RNA-DEPENDENT RNA POLYMERASE"/>
    <property type="match status" value="1"/>
</dbReference>
<dbReference type="GO" id="GO:0030422">
    <property type="term" value="P:siRNA processing"/>
    <property type="evidence" value="ECO:0007669"/>
    <property type="project" value="TreeGrafter"/>
</dbReference>
<dbReference type="Pfam" id="PF05183">
    <property type="entry name" value="RdRP"/>
    <property type="match status" value="1"/>
</dbReference>
<dbReference type="InterPro" id="IPR007855">
    <property type="entry name" value="RDRP"/>
</dbReference>
<keyword evidence="1" id="KW-0808">Transferase</keyword>
<evidence type="ECO:0000313" key="5">
    <source>
        <dbReference type="Proteomes" id="UP000807342"/>
    </source>
</evidence>
<organism evidence="4 5">
    <name type="scientific">Macrolepiota fuliginosa MF-IS2</name>
    <dbReference type="NCBI Taxonomy" id="1400762"/>
    <lineage>
        <taxon>Eukaryota</taxon>
        <taxon>Fungi</taxon>
        <taxon>Dikarya</taxon>
        <taxon>Basidiomycota</taxon>
        <taxon>Agaricomycotina</taxon>
        <taxon>Agaricomycetes</taxon>
        <taxon>Agaricomycetidae</taxon>
        <taxon>Agaricales</taxon>
        <taxon>Agaricineae</taxon>
        <taxon>Agaricaceae</taxon>
        <taxon>Macrolepiota</taxon>
    </lineage>
</organism>
<dbReference type="Proteomes" id="UP000807342">
    <property type="component" value="Unassembled WGS sequence"/>
</dbReference>
<evidence type="ECO:0000256" key="2">
    <source>
        <dbReference type="SAM" id="MobiDB-lite"/>
    </source>
</evidence>
<reference evidence="4" key="1">
    <citation type="submission" date="2020-11" db="EMBL/GenBank/DDBJ databases">
        <authorList>
            <consortium name="DOE Joint Genome Institute"/>
            <person name="Ahrendt S."/>
            <person name="Riley R."/>
            <person name="Andreopoulos W."/>
            <person name="Labutti K."/>
            <person name="Pangilinan J."/>
            <person name="Ruiz-Duenas F.J."/>
            <person name="Barrasa J.M."/>
            <person name="Sanchez-Garcia M."/>
            <person name="Camarero S."/>
            <person name="Miyauchi S."/>
            <person name="Serrano A."/>
            <person name="Linde D."/>
            <person name="Babiker R."/>
            <person name="Drula E."/>
            <person name="Ayuso-Fernandez I."/>
            <person name="Pacheco R."/>
            <person name="Padilla G."/>
            <person name="Ferreira P."/>
            <person name="Barriuso J."/>
            <person name="Kellner H."/>
            <person name="Castanera R."/>
            <person name="Alfaro M."/>
            <person name="Ramirez L."/>
            <person name="Pisabarro A.G."/>
            <person name="Kuo A."/>
            <person name="Tritt A."/>
            <person name="Lipzen A."/>
            <person name="He G."/>
            <person name="Yan M."/>
            <person name="Ng V."/>
            <person name="Cullen D."/>
            <person name="Martin F."/>
            <person name="Rosso M.-N."/>
            <person name="Henrissat B."/>
            <person name="Hibbett D."/>
            <person name="Martinez A.T."/>
            <person name="Grigoriev I.V."/>
        </authorList>
    </citation>
    <scope>NUCLEOTIDE SEQUENCE</scope>
    <source>
        <strain evidence="4">MF-IS2</strain>
    </source>
</reference>
<dbReference type="InterPro" id="IPR057596">
    <property type="entry name" value="RDRP_core"/>
</dbReference>
<proteinExistence type="inferred from homology"/>
<evidence type="ECO:0000256" key="1">
    <source>
        <dbReference type="RuleBase" id="RU363098"/>
    </source>
</evidence>
<keyword evidence="1" id="KW-0694">RNA-binding</keyword>
<comment type="similarity">
    <text evidence="1">Belongs to the RdRP family.</text>
</comment>
<protein>
    <recommendedName>
        <fullName evidence="1">RNA-dependent RNA polymerase</fullName>
        <ecNumber evidence="1">2.7.7.48</ecNumber>
    </recommendedName>
</protein>
<accession>A0A9P5X9H0</accession>
<keyword evidence="1" id="KW-0548">Nucleotidyltransferase</keyword>
<comment type="catalytic activity">
    <reaction evidence="1">
        <text>RNA(n) + a ribonucleoside 5'-triphosphate = RNA(n+1) + diphosphate</text>
        <dbReference type="Rhea" id="RHEA:21248"/>
        <dbReference type="Rhea" id="RHEA-COMP:14527"/>
        <dbReference type="Rhea" id="RHEA-COMP:17342"/>
        <dbReference type="ChEBI" id="CHEBI:33019"/>
        <dbReference type="ChEBI" id="CHEBI:61557"/>
        <dbReference type="ChEBI" id="CHEBI:140395"/>
        <dbReference type="EC" id="2.7.7.48"/>
    </reaction>
</comment>